<dbReference type="Pfam" id="PF03883">
    <property type="entry name" value="H2O2_YaaD"/>
    <property type="match status" value="1"/>
</dbReference>
<organism evidence="1 2">
    <name type="scientific">Campylobacter insulaenigrae NCTC 12927</name>
    <dbReference type="NCBI Taxonomy" id="1031564"/>
    <lineage>
        <taxon>Bacteria</taxon>
        <taxon>Pseudomonadati</taxon>
        <taxon>Campylobacterota</taxon>
        <taxon>Epsilonproteobacteria</taxon>
        <taxon>Campylobacterales</taxon>
        <taxon>Campylobacteraceae</taxon>
        <taxon>Campylobacter</taxon>
    </lineage>
</organism>
<evidence type="ECO:0000313" key="1">
    <source>
        <dbReference type="EMBL" id="AJC87413.1"/>
    </source>
</evidence>
<evidence type="ECO:0000313" key="2">
    <source>
        <dbReference type="Proteomes" id="UP000031163"/>
    </source>
</evidence>
<dbReference type="HOGENOM" id="CLU_071581_1_0_7"/>
<gene>
    <name evidence="1" type="ORF">CINS_0414</name>
</gene>
<reference evidence="1 2" key="1">
    <citation type="journal article" date="2014" name="Genome Biol. Evol.">
        <title>Comparative Genomics of the Campylobacter lari Group.</title>
        <authorList>
            <person name="Miller W.G."/>
            <person name="Yee E."/>
            <person name="Chapman M.H."/>
            <person name="Smith T.P."/>
            <person name="Bono J.L."/>
            <person name="Huynh S."/>
            <person name="Parker C.T."/>
            <person name="Vandamme P."/>
            <person name="Luong K."/>
            <person name="Korlach J."/>
        </authorList>
    </citation>
    <scope>NUCLEOTIDE SEQUENCE [LARGE SCALE GENOMIC DNA]</scope>
    <source>
        <strain evidence="1 2">NCTC 12927</strain>
    </source>
</reference>
<sequence length="246" mass="29471">MKILFSPSEGKTKKCNNEVINKKSFIFEEKYEKRIEVISKYQNYINTLNDEELRNFFDIKDDNEIFELKNDIFQRKGLKAIERYNGVAYDFLNYKKLNLQEKKYIDENVIIFSNLFGPVRAGDNLPYYKFKQGKKIKNFNIEKFYKDNFSKELDNFLKDEVVIDLRAKFYEKFYVLNQPYISFTFLKNSKVLSHYAKAYRGMILNFLAINNITNKKEVLEKLPQNLKIKEIKIQGLKKEIILEIMS</sequence>
<evidence type="ECO:0008006" key="3">
    <source>
        <dbReference type="Google" id="ProtNLM"/>
    </source>
</evidence>
<dbReference type="GO" id="GO:0005829">
    <property type="term" value="C:cytosol"/>
    <property type="evidence" value="ECO:0007669"/>
    <property type="project" value="TreeGrafter"/>
</dbReference>
<proteinExistence type="predicted"/>
<dbReference type="PANTHER" id="PTHR30283">
    <property type="entry name" value="PEROXIDE STRESS RESPONSE PROTEIN YAAA"/>
    <property type="match status" value="1"/>
</dbReference>
<dbReference type="AlphaFoldDB" id="A0A0A8GZQ8"/>
<name>A0A0A8GZQ8_9BACT</name>
<dbReference type="GeneID" id="74431227"/>
<dbReference type="EMBL" id="CP007770">
    <property type="protein sequence ID" value="AJC87413.1"/>
    <property type="molecule type" value="Genomic_DNA"/>
</dbReference>
<dbReference type="Proteomes" id="UP000031163">
    <property type="component" value="Chromosome"/>
</dbReference>
<dbReference type="RefSeq" id="WP_039649442.1">
    <property type="nucleotide sequence ID" value="NZ_CP007770.1"/>
</dbReference>
<dbReference type="GO" id="GO:0033194">
    <property type="term" value="P:response to hydroperoxide"/>
    <property type="evidence" value="ECO:0007669"/>
    <property type="project" value="TreeGrafter"/>
</dbReference>
<dbReference type="InterPro" id="IPR005583">
    <property type="entry name" value="YaaA"/>
</dbReference>
<protein>
    <recommendedName>
        <fullName evidence="3">DUF328 domain protein</fullName>
    </recommendedName>
</protein>
<accession>A0A0A8GZQ8</accession>
<dbReference type="KEGG" id="cis:CINS_0414"/>
<dbReference type="PANTHER" id="PTHR30283:SF4">
    <property type="entry name" value="PEROXIDE STRESS RESISTANCE PROTEIN YAAA"/>
    <property type="match status" value="1"/>
</dbReference>
<dbReference type="STRING" id="1031564.CINS_0414"/>